<dbReference type="EMBL" id="ADZU01000011">
    <property type="protein sequence ID" value="EFS93221.1"/>
    <property type="molecule type" value="Genomic_DNA"/>
</dbReference>
<gene>
    <name evidence="1" type="ORF">HMPREF9607_00433</name>
</gene>
<proteinExistence type="predicted"/>
<evidence type="ECO:0000313" key="1">
    <source>
        <dbReference type="EMBL" id="EFS93221.1"/>
    </source>
</evidence>
<name>A0ABP2KC62_9ACTN</name>
<keyword evidence="2" id="KW-1185">Reference proteome</keyword>
<dbReference type="Proteomes" id="UP000003179">
    <property type="component" value="Unassembled WGS sequence"/>
</dbReference>
<sequence length="82" mass="9020">MCRHEGRARFGSAQVDALRRIEPLVVIAGSPHREALSILGIGTWLVQIDVSRLSSASSLIRTIAVSFRTGEWDIVSTTWLMA</sequence>
<comment type="caution">
    <text evidence="1">The sequence shown here is derived from an EMBL/GenBank/DDBJ whole genome shotgun (WGS) entry which is preliminary data.</text>
</comment>
<protein>
    <submittedName>
        <fullName evidence="1">Uncharacterized protein</fullName>
    </submittedName>
</protein>
<evidence type="ECO:0000313" key="2">
    <source>
        <dbReference type="Proteomes" id="UP000003179"/>
    </source>
</evidence>
<accession>A0ABP2KC62</accession>
<organism evidence="1 2">
    <name type="scientific">Cutibacterium modestum HL044PA1</name>
    <dbReference type="NCBI Taxonomy" id="765109"/>
    <lineage>
        <taxon>Bacteria</taxon>
        <taxon>Bacillati</taxon>
        <taxon>Actinomycetota</taxon>
        <taxon>Actinomycetes</taxon>
        <taxon>Propionibacteriales</taxon>
        <taxon>Propionibacteriaceae</taxon>
        <taxon>Cutibacterium</taxon>
        <taxon>Cutibacterium modestum</taxon>
    </lineage>
</organism>
<reference evidence="1" key="1">
    <citation type="submission" date="2010-08" db="EMBL/GenBank/DDBJ databases">
        <authorList>
            <person name="Weinstock G."/>
            <person name="Sodergren E."/>
            <person name="Clifton S."/>
            <person name="Fulton L."/>
            <person name="Fulton B."/>
            <person name="Courtney L."/>
            <person name="Fronick C."/>
            <person name="Harrison M."/>
            <person name="Strong C."/>
            <person name="Farmer C."/>
            <person name="Delahaunty K."/>
            <person name="Markovic C."/>
            <person name="Hall O."/>
            <person name="Minx P."/>
            <person name="Tomlinson C."/>
            <person name="Mitreva M."/>
            <person name="Hou S."/>
            <person name="Chen J."/>
            <person name="Wollam A."/>
            <person name="Pepin K.H."/>
            <person name="Johnson M."/>
            <person name="Bhonagiri V."/>
            <person name="Zhang X."/>
            <person name="Suruliraj S."/>
            <person name="Warren W."/>
            <person name="Chinwalla A."/>
            <person name="Mardis E.R."/>
            <person name="Wilson R.K."/>
        </authorList>
    </citation>
    <scope>NUCLEOTIDE SEQUENCE [LARGE SCALE GENOMIC DNA]</scope>
    <source>
        <strain evidence="1">HL044PA1</strain>
    </source>
</reference>